<feature type="domain" description="GGDEF" evidence="2">
    <location>
        <begin position="81"/>
        <end position="158"/>
    </location>
</feature>
<evidence type="ECO:0000313" key="3">
    <source>
        <dbReference type="EMBL" id="QOP44044.1"/>
    </source>
</evidence>
<dbReference type="InterPro" id="IPR000160">
    <property type="entry name" value="GGDEF_dom"/>
</dbReference>
<keyword evidence="1" id="KW-0812">Transmembrane</keyword>
<sequence length="158" mass="18760">MAVIIMQECELYQYTLFAGSILLLASLFFNIKYRKKIKKRLEDENRLIKNAYYHPVTSLPNKENVKIVISEQIQRALRHNKSFLVMVIKIKNFYEVQLHSKVLAEEFMLEASNRLLQSTRSEDIIGHISDDSFMIVFNEYLQEENYKRVCQRVEESFA</sequence>
<dbReference type="InterPro" id="IPR043128">
    <property type="entry name" value="Rev_trsase/Diguanyl_cyclase"/>
</dbReference>
<keyword evidence="4" id="KW-1185">Reference proteome</keyword>
<evidence type="ECO:0000259" key="2">
    <source>
        <dbReference type="PROSITE" id="PS50887"/>
    </source>
</evidence>
<evidence type="ECO:0000313" key="4">
    <source>
        <dbReference type="Proteomes" id="UP000593719"/>
    </source>
</evidence>
<gene>
    <name evidence="3" type="ORF">FJR45_08850</name>
</gene>
<dbReference type="Gene3D" id="3.30.70.270">
    <property type="match status" value="1"/>
</dbReference>
<dbReference type="Pfam" id="PF00990">
    <property type="entry name" value="GGDEF"/>
    <property type="match status" value="1"/>
</dbReference>
<name>A0A7M1B2T5_9BACT</name>
<dbReference type="RefSeq" id="WP_193150215.1">
    <property type="nucleotide sequence ID" value="NZ_CP041235.1"/>
</dbReference>
<dbReference type="PROSITE" id="PS50887">
    <property type="entry name" value="GGDEF"/>
    <property type="match status" value="1"/>
</dbReference>
<dbReference type="AlphaFoldDB" id="A0A7M1B2T5"/>
<protein>
    <submittedName>
        <fullName evidence="3">GGDEF domain-containing protein</fullName>
    </submittedName>
</protein>
<keyword evidence="1" id="KW-0472">Membrane</keyword>
<dbReference type="EMBL" id="CP041235">
    <property type="protein sequence ID" value="QOP44044.1"/>
    <property type="molecule type" value="Genomic_DNA"/>
</dbReference>
<reference evidence="3 4" key="1">
    <citation type="submission" date="2019-06" db="EMBL/GenBank/DDBJ databases">
        <title>Sulfurimonas gotlandica sp. nov., a chemoautotrophic and psychrotolerant epsilonproteobacterium isolated from a pelagic redoxcline, and an emended description of the genus Sulfurimonas.</title>
        <authorList>
            <person name="Wang S."/>
            <person name="Jiang L."/>
            <person name="Shao Z."/>
        </authorList>
    </citation>
    <scope>NUCLEOTIDE SEQUENCE [LARGE SCALE GENOMIC DNA]</scope>
    <source>
        <strain evidence="3 4">S2-6</strain>
    </source>
</reference>
<dbReference type="SUPFAM" id="SSF55073">
    <property type="entry name" value="Nucleotide cyclase"/>
    <property type="match status" value="1"/>
</dbReference>
<feature type="transmembrane region" description="Helical" evidence="1">
    <location>
        <begin position="12"/>
        <end position="31"/>
    </location>
</feature>
<dbReference type="Proteomes" id="UP000593719">
    <property type="component" value="Chromosome"/>
</dbReference>
<keyword evidence="1" id="KW-1133">Transmembrane helix</keyword>
<proteinExistence type="predicted"/>
<dbReference type="KEGG" id="ssei:FJR45_08850"/>
<dbReference type="InterPro" id="IPR029787">
    <property type="entry name" value="Nucleotide_cyclase"/>
</dbReference>
<evidence type="ECO:0000256" key="1">
    <source>
        <dbReference type="SAM" id="Phobius"/>
    </source>
</evidence>
<organism evidence="3 4">
    <name type="scientific">Sulfurimonas sediminis</name>
    <dbReference type="NCBI Taxonomy" id="2590020"/>
    <lineage>
        <taxon>Bacteria</taxon>
        <taxon>Pseudomonadati</taxon>
        <taxon>Campylobacterota</taxon>
        <taxon>Epsilonproteobacteria</taxon>
        <taxon>Campylobacterales</taxon>
        <taxon>Sulfurimonadaceae</taxon>
        <taxon>Sulfurimonas</taxon>
    </lineage>
</organism>
<accession>A0A7M1B2T5</accession>